<sequence length="429" mass="47057">MSTSSSNNTIGEGPQKYLSTSEEGRSSASIIATGAVFSILPAIAVFLRFYCHLRVTRFKVGIDDWLMLGSLVLTVGLGLMLIVGGALQALAAPTPQGWNKGDYMWVTNDDEIITEKIFWAFNLAQEFSFGLAKLSILFFYRRVFISPVFKAINTTLMVVVSLWTIGFFFAYMFRCGTNFWALWAPLKDLLKYCYKSTPYFYAMCISDVVTDVFILSLPLFWMTLGKKLGVMGVFLLGAVELTTGILRLVIYVQQAANPYQNADGIGHLTTMMFYTMIEMGIAVIAGCLPTIWPLTNNMSLEGMVRTVRSALSLESLRESLLGRAGSPGSRNRDDNNRSEAVVVPSSSKSHWQDGSEKDDLGSEMRLSDSVSHHDDARWPAGSSLEQGRGQEVDGGGVGGRGVKLDSSVEVRRESAAEGEARDGSVPRAV</sequence>
<feature type="transmembrane region" description="Helical" evidence="7">
    <location>
        <begin position="272"/>
        <end position="295"/>
    </location>
</feature>
<dbReference type="PANTHER" id="PTHR33048">
    <property type="entry name" value="PTH11-LIKE INTEGRAL MEMBRANE PROTEIN (AFU_ORTHOLOGUE AFUA_5G11245)"/>
    <property type="match status" value="1"/>
</dbReference>
<organism evidence="9 10">
    <name type="scientific">Diaporthe helianthi</name>
    <dbReference type="NCBI Taxonomy" id="158607"/>
    <lineage>
        <taxon>Eukaryota</taxon>
        <taxon>Fungi</taxon>
        <taxon>Dikarya</taxon>
        <taxon>Ascomycota</taxon>
        <taxon>Pezizomycotina</taxon>
        <taxon>Sordariomycetes</taxon>
        <taxon>Sordariomycetidae</taxon>
        <taxon>Diaporthales</taxon>
        <taxon>Diaporthaceae</taxon>
        <taxon>Diaporthe</taxon>
    </lineage>
</organism>
<dbReference type="Pfam" id="PF20684">
    <property type="entry name" value="Fung_rhodopsin"/>
    <property type="match status" value="1"/>
</dbReference>
<feature type="compositionally biased region" description="Basic and acidic residues" evidence="6">
    <location>
        <begin position="350"/>
        <end position="377"/>
    </location>
</feature>
<feature type="domain" description="Rhodopsin" evidence="8">
    <location>
        <begin position="47"/>
        <end position="295"/>
    </location>
</feature>
<feature type="compositionally biased region" description="Gly residues" evidence="6">
    <location>
        <begin position="392"/>
        <end position="401"/>
    </location>
</feature>
<feature type="compositionally biased region" description="Polar residues" evidence="6">
    <location>
        <begin position="1"/>
        <end position="10"/>
    </location>
</feature>
<feature type="compositionally biased region" description="Basic and acidic residues" evidence="6">
    <location>
        <begin position="402"/>
        <end position="429"/>
    </location>
</feature>
<feature type="region of interest" description="Disordered" evidence="6">
    <location>
        <begin position="1"/>
        <end position="21"/>
    </location>
</feature>
<feature type="transmembrane region" description="Helical" evidence="7">
    <location>
        <begin position="228"/>
        <end position="252"/>
    </location>
</feature>
<dbReference type="GO" id="GO:0016020">
    <property type="term" value="C:membrane"/>
    <property type="evidence" value="ECO:0007669"/>
    <property type="project" value="UniProtKB-SubCell"/>
</dbReference>
<proteinExistence type="inferred from homology"/>
<comment type="caution">
    <text evidence="9">The sequence shown here is derived from an EMBL/GenBank/DDBJ whole genome shotgun (WGS) entry which is preliminary data.</text>
</comment>
<reference evidence="9" key="1">
    <citation type="submission" date="2017-09" db="EMBL/GenBank/DDBJ databases">
        <title>Polyketide synthases of a Diaporthe helianthi virulent isolate.</title>
        <authorList>
            <person name="Baroncelli R."/>
        </authorList>
    </citation>
    <scope>NUCLEOTIDE SEQUENCE [LARGE SCALE GENOMIC DNA]</scope>
    <source>
        <strain evidence="9">7/96</strain>
    </source>
</reference>
<dbReference type="InParanoid" id="A0A2P5I1D4"/>
<evidence type="ECO:0000256" key="7">
    <source>
        <dbReference type="SAM" id="Phobius"/>
    </source>
</evidence>
<dbReference type="AlphaFoldDB" id="A0A2P5I1D4"/>
<dbReference type="OrthoDB" id="5393606at2759"/>
<comment type="subcellular location">
    <subcellularLocation>
        <location evidence="1">Membrane</location>
        <topology evidence="1">Multi-pass membrane protein</topology>
    </subcellularLocation>
</comment>
<keyword evidence="3 7" id="KW-1133">Transmembrane helix</keyword>
<evidence type="ECO:0000313" key="10">
    <source>
        <dbReference type="Proteomes" id="UP000094444"/>
    </source>
</evidence>
<dbReference type="PANTHER" id="PTHR33048:SF157">
    <property type="entry name" value="INTEGRAL MEMBRANE PROTEIN"/>
    <property type="match status" value="1"/>
</dbReference>
<feature type="transmembrane region" description="Helical" evidence="7">
    <location>
        <begin position="28"/>
        <end position="53"/>
    </location>
</feature>
<dbReference type="Proteomes" id="UP000094444">
    <property type="component" value="Unassembled WGS sequence"/>
</dbReference>
<feature type="transmembrane region" description="Helical" evidence="7">
    <location>
        <begin position="65"/>
        <end position="91"/>
    </location>
</feature>
<evidence type="ECO:0000313" key="9">
    <source>
        <dbReference type="EMBL" id="POS76286.1"/>
    </source>
</evidence>
<keyword evidence="4 7" id="KW-0472">Membrane</keyword>
<feature type="transmembrane region" description="Helical" evidence="7">
    <location>
        <begin position="152"/>
        <end position="173"/>
    </location>
</feature>
<protein>
    <recommendedName>
        <fullName evidence="8">Rhodopsin domain-containing protein</fullName>
    </recommendedName>
</protein>
<dbReference type="STRING" id="158607.A0A2P5I1D4"/>
<evidence type="ECO:0000256" key="4">
    <source>
        <dbReference type="ARBA" id="ARBA00023136"/>
    </source>
</evidence>
<evidence type="ECO:0000256" key="1">
    <source>
        <dbReference type="ARBA" id="ARBA00004141"/>
    </source>
</evidence>
<gene>
    <name evidence="9" type="ORF">DHEL01_v205324</name>
</gene>
<evidence type="ECO:0000256" key="6">
    <source>
        <dbReference type="SAM" id="MobiDB-lite"/>
    </source>
</evidence>
<evidence type="ECO:0000256" key="5">
    <source>
        <dbReference type="ARBA" id="ARBA00038359"/>
    </source>
</evidence>
<accession>A0A2P5I1D4</accession>
<feature type="transmembrane region" description="Helical" evidence="7">
    <location>
        <begin position="117"/>
        <end position="140"/>
    </location>
</feature>
<keyword evidence="10" id="KW-1185">Reference proteome</keyword>
<dbReference type="InterPro" id="IPR049326">
    <property type="entry name" value="Rhodopsin_dom_fungi"/>
</dbReference>
<comment type="similarity">
    <text evidence="5">Belongs to the SAT4 family.</text>
</comment>
<dbReference type="EMBL" id="MAVT02000386">
    <property type="protein sequence ID" value="POS76286.1"/>
    <property type="molecule type" value="Genomic_DNA"/>
</dbReference>
<dbReference type="InterPro" id="IPR052337">
    <property type="entry name" value="SAT4-like"/>
</dbReference>
<evidence type="ECO:0000256" key="3">
    <source>
        <dbReference type="ARBA" id="ARBA00022989"/>
    </source>
</evidence>
<evidence type="ECO:0000256" key="2">
    <source>
        <dbReference type="ARBA" id="ARBA00022692"/>
    </source>
</evidence>
<evidence type="ECO:0000259" key="8">
    <source>
        <dbReference type="Pfam" id="PF20684"/>
    </source>
</evidence>
<feature type="region of interest" description="Disordered" evidence="6">
    <location>
        <begin position="322"/>
        <end position="429"/>
    </location>
</feature>
<keyword evidence="2 7" id="KW-0812">Transmembrane</keyword>
<name>A0A2P5I1D4_DIAHE</name>
<feature type="transmembrane region" description="Helical" evidence="7">
    <location>
        <begin position="199"/>
        <end position="221"/>
    </location>
</feature>